<keyword evidence="1" id="KW-0732">Signal</keyword>
<feature type="chain" id="PRO_5047546200" evidence="1">
    <location>
        <begin position="22"/>
        <end position="90"/>
    </location>
</feature>
<feature type="signal peptide" evidence="1">
    <location>
        <begin position="1"/>
        <end position="21"/>
    </location>
</feature>
<evidence type="ECO:0000256" key="1">
    <source>
        <dbReference type="SAM" id="SignalP"/>
    </source>
</evidence>
<sequence>MMKLSMLCCPLLLALPLLAQAIDAGPASPQQQETEGWLLLQSRNLAASPQPQTATPTERELALQRWLKKYRYEIPDFYDPDAGGKVEVKK</sequence>
<name>A0ABX8MQ79_9PSED</name>
<dbReference type="Proteomes" id="UP000693952">
    <property type="component" value="Chromosome"/>
</dbReference>
<evidence type="ECO:0000313" key="2">
    <source>
        <dbReference type="EMBL" id="QXH41463.1"/>
    </source>
</evidence>
<proteinExistence type="predicted"/>
<dbReference type="InterPro" id="IPR022053">
    <property type="entry name" value="DUF3613"/>
</dbReference>
<dbReference type="RefSeq" id="WP_068577139.1">
    <property type="nucleotide sequence ID" value="NZ_CP027706.1"/>
</dbReference>
<dbReference type="Pfam" id="PF12266">
    <property type="entry name" value="DUF3613"/>
    <property type="match status" value="1"/>
</dbReference>
<gene>
    <name evidence="2" type="ORF">KSS89_04330</name>
</gene>
<keyword evidence="3" id="KW-1185">Reference proteome</keyword>
<reference evidence="2" key="1">
    <citation type="submission" date="2021-06" db="EMBL/GenBank/DDBJ databases">
        <title>Updating the genus Pseudomonas: Description of 43 new species and partition of the Pseudomonas putida group.</title>
        <authorList>
            <person name="Girard L."/>
            <person name="Lood C."/>
            <person name="Vandamme P."/>
            <person name="Rokni-Zadeh H."/>
            <person name="van Noort V."/>
            <person name="Hofte M."/>
            <person name="Lavigne R."/>
            <person name="De Mot R."/>
        </authorList>
    </citation>
    <scope>NUCLEOTIDE SEQUENCE</scope>
    <source>
        <strain evidence="2">CMR12a</strain>
    </source>
</reference>
<evidence type="ECO:0000313" key="3">
    <source>
        <dbReference type="Proteomes" id="UP000693952"/>
    </source>
</evidence>
<protein>
    <submittedName>
        <fullName evidence="2">DUF3613 domain-containing protein</fullName>
    </submittedName>
</protein>
<organism evidence="2 3">
    <name type="scientific">Pseudomonas sessilinigenes</name>
    <dbReference type="NCBI Taxonomy" id="658629"/>
    <lineage>
        <taxon>Bacteria</taxon>
        <taxon>Pseudomonadati</taxon>
        <taxon>Pseudomonadota</taxon>
        <taxon>Gammaproteobacteria</taxon>
        <taxon>Pseudomonadales</taxon>
        <taxon>Pseudomonadaceae</taxon>
        <taxon>Pseudomonas</taxon>
    </lineage>
</organism>
<accession>A0ABX8MQ79</accession>
<dbReference type="EMBL" id="CP077074">
    <property type="protein sequence ID" value="QXH41463.1"/>
    <property type="molecule type" value="Genomic_DNA"/>
</dbReference>